<reference evidence="1" key="1">
    <citation type="journal article" date="2020" name="Stud. Mycol.">
        <title>101 Dothideomycetes genomes: a test case for predicting lifestyles and emergence of pathogens.</title>
        <authorList>
            <person name="Haridas S."/>
            <person name="Albert R."/>
            <person name="Binder M."/>
            <person name="Bloem J."/>
            <person name="Labutti K."/>
            <person name="Salamov A."/>
            <person name="Andreopoulos B."/>
            <person name="Baker S."/>
            <person name="Barry K."/>
            <person name="Bills G."/>
            <person name="Bluhm B."/>
            <person name="Cannon C."/>
            <person name="Castanera R."/>
            <person name="Culley D."/>
            <person name="Daum C."/>
            <person name="Ezra D."/>
            <person name="Gonzalez J."/>
            <person name="Henrissat B."/>
            <person name="Kuo A."/>
            <person name="Liang C."/>
            <person name="Lipzen A."/>
            <person name="Lutzoni F."/>
            <person name="Magnuson J."/>
            <person name="Mondo S."/>
            <person name="Nolan M."/>
            <person name="Ohm R."/>
            <person name="Pangilinan J."/>
            <person name="Park H.-J."/>
            <person name="Ramirez L."/>
            <person name="Alfaro M."/>
            <person name="Sun H."/>
            <person name="Tritt A."/>
            <person name="Yoshinaga Y."/>
            <person name="Zwiers L.-H."/>
            <person name="Turgeon B."/>
            <person name="Goodwin S."/>
            <person name="Spatafora J."/>
            <person name="Crous P."/>
            <person name="Grigoriev I."/>
        </authorList>
    </citation>
    <scope>NUCLEOTIDE SEQUENCE</scope>
    <source>
        <strain evidence="1">CBS 107.79</strain>
    </source>
</reference>
<gene>
    <name evidence="1" type="ORF">BU23DRAFT_627611</name>
</gene>
<proteinExistence type="predicted"/>
<evidence type="ECO:0000313" key="2">
    <source>
        <dbReference type="Proteomes" id="UP000800036"/>
    </source>
</evidence>
<keyword evidence="2" id="KW-1185">Reference proteome</keyword>
<organism evidence="1 2">
    <name type="scientific">Bimuria novae-zelandiae CBS 107.79</name>
    <dbReference type="NCBI Taxonomy" id="1447943"/>
    <lineage>
        <taxon>Eukaryota</taxon>
        <taxon>Fungi</taxon>
        <taxon>Dikarya</taxon>
        <taxon>Ascomycota</taxon>
        <taxon>Pezizomycotina</taxon>
        <taxon>Dothideomycetes</taxon>
        <taxon>Pleosporomycetidae</taxon>
        <taxon>Pleosporales</taxon>
        <taxon>Massarineae</taxon>
        <taxon>Didymosphaeriaceae</taxon>
        <taxon>Bimuria</taxon>
    </lineage>
</organism>
<dbReference type="OrthoDB" id="10485081at2759"/>
<dbReference type="EMBL" id="ML976763">
    <property type="protein sequence ID" value="KAF1965373.1"/>
    <property type="molecule type" value="Genomic_DNA"/>
</dbReference>
<evidence type="ECO:0000313" key="1">
    <source>
        <dbReference type="EMBL" id="KAF1965373.1"/>
    </source>
</evidence>
<protein>
    <submittedName>
        <fullName evidence="1">Uncharacterized protein</fullName>
    </submittedName>
</protein>
<accession>A0A6A5UJJ5</accession>
<name>A0A6A5UJJ5_9PLEO</name>
<sequence>MPRSLQNPPRHDQSIFRIYNYDPSNGLNLKEPIHPLFEENIGQYDQNEDQIWNHPGLGIQRNFETPDEPQHLVQQSIGVETQDRFEEEIEAVKDSARERYETFHARMVEWNNFAKGLNCSMQRAYGFLSLGEYEKAEKVFERVIRTTDEFLRDNSSRSSTS</sequence>
<dbReference type="AlphaFoldDB" id="A0A6A5UJJ5"/>
<dbReference type="Proteomes" id="UP000800036">
    <property type="component" value="Unassembled WGS sequence"/>
</dbReference>